<gene>
    <name evidence="6" type="ORF">PG993_004268</name>
</gene>
<dbReference type="Proteomes" id="UP001444661">
    <property type="component" value="Unassembled WGS sequence"/>
</dbReference>
<reference evidence="6 7" key="1">
    <citation type="submission" date="2023-01" db="EMBL/GenBank/DDBJ databases">
        <title>Analysis of 21 Apiospora genomes using comparative genomics revels a genus with tremendous synthesis potential of carbohydrate active enzymes and secondary metabolites.</title>
        <authorList>
            <person name="Sorensen T."/>
        </authorList>
    </citation>
    <scope>NUCLEOTIDE SEQUENCE [LARGE SCALE GENOMIC DNA]</scope>
    <source>
        <strain evidence="6 7">CBS 33761</strain>
    </source>
</reference>
<dbReference type="InterPro" id="IPR042266">
    <property type="entry name" value="PPPDE_sf"/>
</dbReference>
<evidence type="ECO:0000256" key="3">
    <source>
        <dbReference type="ARBA" id="ARBA00022801"/>
    </source>
</evidence>
<feature type="compositionally biased region" description="Acidic residues" evidence="4">
    <location>
        <begin position="185"/>
        <end position="197"/>
    </location>
</feature>
<evidence type="ECO:0000313" key="7">
    <source>
        <dbReference type="Proteomes" id="UP001444661"/>
    </source>
</evidence>
<proteinExistence type="inferred from homology"/>
<name>A0ABR1TC97_9PEZI</name>
<keyword evidence="7" id="KW-1185">Reference proteome</keyword>
<comment type="similarity">
    <text evidence="1">Belongs to the DeSI family.</text>
</comment>
<sequence length="264" mass="28532">MSSSKKSSRPSVTRNSRSGSHRSTLSLTRTEVIINVYDLLPPGRLASILWTVGSSLLHTGVVINGREYAYGGHDHPNTTGVYWTAPQTVPPGGTFKMEILQGFTFAPQHEIDQIIKSTSEDFPGTAYNLLTKNCNHFTQSLCERLTGQKGPAWLNRAASIGVALPCMVPRDWVEPPDYGTTDGALIEEDEDDLDADEGTGFLSRENSYRRSLGDDDGRGANAQNQSSDKSSRTRDSSGRALPPGRESAGKLVALKNKGCGMASV</sequence>
<dbReference type="PANTHER" id="PTHR12378">
    <property type="entry name" value="DESUMOYLATING ISOPEPTIDASE"/>
    <property type="match status" value="1"/>
</dbReference>
<dbReference type="PANTHER" id="PTHR12378:SF80">
    <property type="entry name" value="IP06716P-RELATED"/>
    <property type="match status" value="1"/>
</dbReference>
<dbReference type="PROSITE" id="PS51858">
    <property type="entry name" value="PPPDE"/>
    <property type="match status" value="1"/>
</dbReference>
<evidence type="ECO:0000313" key="6">
    <source>
        <dbReference type="EMBL" id="KAK8044244.1"/>
    </source>
</evidence>
<feature type="region of interest" description="Disordered" evidence="4">
    <location>
        <begin position="1"/>
        <end position="24"/>
    </location>
</feature>
<dbReference type="InterPro" id="IPR008580">
    <property type="entry name" value="PPPDE_dom"/>
</dbReference>
<feature type="compositionally biased region" description="Basic and acidic residues" evidence="4">
    <location>
        <begin position="206"/>
        <end position="218"/>
    </location>
</feature>
<keyword evidence="3" id="KW-0378">Hydrolase</keyword>
<dbReference type="EMBL" id="JAQQWK010000003">
    <property type="protein sequence ID" value="KAK8044244.1"/>
    <property type="molecule type" value="Genomic_DNA"/>
</dbReference>
<evidence type="ECO:0000256" key="4">
    <source>
        <dbReference type="SAM" id="MobiDB-lite"/>
    </source>
</evidence>
<accession>A0ABR1TC97</accession>
<dbReference type="Pfam" id="PF05903">
    <property type="entry name" value="Peptidase_C97"/>
    <property type="match status" value="1"/>
</dbReference>
<feature type="domain" description="PPPDE" evidence="5">
    <location>
        <begin position="30"/>
        <end position="172"/>
    </location>
</feature>
<evidence type="ECO:0000259" key="5">
    <source>
        <dbReference type="PROSITE" id="PS51858"/>
    </source>
</evidence>
<feature type="region of interest" description="Disordered" evidence="4">
    <location>
        <begin position="178"/>
        <end position="264"/>
    </location>
</feature>
<feature type="compositionally biased region" description="Polar residues" evidence="4">
    <location>
        <begin position="9"/>
        <end position="24"/>
    </location>
</feature>
<keyword evidence="2" id="KW-0645">Protease</keyword>
<evidence type="ECO:0000256" key="1">
    <source>
        <dbReference type="ARBA" id="ARBA00008140"/>
    </source>
</evidence>
<comment type="caution">
    <text evidence="6">The sequence shown here is derived from an EMBL/GenBank/DDBJ whole genome shotgun (WGS) entry which is preliminary data.</text>
</comment>
<organism evidence="6 7">
    <name type="scientific">Apiospora rasikravindrae</name>
    <dbReference type="NCBI Taxonomy" id="990691"/>
    <lineage>
        <taxon>Eukaryota</taxon>
        <taxon>Fungi</taxon>
        <taxon>Dikarya</taxon>
        <taxon>Ascomycota</taxon>
        <taxon>Pezizomycotina</taxon>
        <taxon>Sordariomycetes</taxon>
        <taxon>Xylariomycetidae</taxon>
        <taxon>Amphisphaeriales</taxon>
        <taxon>Apiosporaceae</taxon>
        <taxon>Apiospora</taxon>
    </lineage>
</organism>
<dbReference type="SMART" id="SM01179">
    <property type="entry name" value="DUF862"/>
    <property type="match status" value="1"/>
</dbReference>
<dbReference type="Gene3D" id="3.90.1720.30">
    <property type="entry name" value="PPPDE domains"/>
    <property type="match status" value="1"/>
</dbReference>
<evidence type="ECO:0000256" key="2">
    <source>
        <dbReference type="ARBA" id="ARBA00022670"/>
    </source>
</evidence>
<protein>
    <submittedName>
        <fullName evidence="6">DeSI-like protein sdu1</fullName>
    </submittedName>
</protein>